<feature type="region of interest" description="Disordered" evidence="1">
    <location>
        <begin position="64"/>
        <end position="174"/>
    </location>
</feature>
<feature type="compositionally biased region" description="Polar residues" evidence="1">
    <location>
        <begin position="114"/>
        <end position="123"/>
    </location>
</feature>
<protein>
    <submittedName>
        <fullName evidence="2">Oidioi.mRNA.OKI2018_I69.chr1.g2233.t1.cds</fullName>
    </submittedName>
</protein>
<organism evidence="2 3">
    <name type="scientific">Oikopleura dioica</name>
    <name type="common">Tunicate</name>
    <dbReference type="NCBI Taxonomy" id="34765"/>
    <lineage>
        <taxon>Eukaryota</taxon>
        <taxon>Metazoa</taxon>
        <taxon>Chordata</taxon>
        <taxon>Tunicata</taxon>
        <taxon>Appendicularia</taxon>
        <taxon>Copelata</taxon>
        <taxon>Oikopleuridae</taxon>
        <taxon>Oikopleura</taxon>
    </lineage>
</organism>
<evidence type="ECO:0000313" key="2">
    <source>
        <dbReference type="EMBL" id="CAG5105556.1"/>
    </source>
</evidence>
<feature type="compositionally biased region" description="Polar residues" evidence="1">
    <location>
        <begin position="36"/>
        <end position="46"/>
    </location>
</feature>
<dbReference type="Proteomes" id="UP001158576">
    <property type="component" value="Chromosome 1"/>
</dbReference>
<evidence type="ECO:0000256" key="1">
    <source>
        <dbReference type="SAM" id="MobiDB-lite"/>
    </source>
</evidence>
<proteinExistence type="predicted"/>
<reference evidence="2 3" key="1">
    <citation type="submission" date="2021-04" db="EMBL/GenBank/DDBJ databases">
        <authorList>
            <person name="Bliznina A."/>
        </authorList>
    </citation>
    <scope>NUCLEOTIDE SEQUENCE [LARGE SCALE GENOMIC DNA]</scope>
</reference>
<feature type="compositionally biased region" description="Acidic residues" evidence="1">
    <location>
        <begin position="157"/>
        <end position="173"/>
    </location>
</feature>
<feature type="compositionally biased region" description="Basic and acidic residues" evidence="1">
    <location>
        <begin position="26"/>
        <end position="35"/>
    </location>
</feature>
<feature type="compositionally biased region" description="Low complexity" evidence="1">
    <location>
        <begin position="132"/>
        <end position="150"/>
    </location>
</feature>
<name>A0ABN7SUR5_OIKDI</name>
<evidence type="ECO:0000313" key="3">
    <source>
        <dbReference type="Proteomes" id="UP001158576"/>
    </source>
</evidence>
<feature type="region of interest" description="Disordered" evidence="1">
    <location>
        <begin position="1"/>
        <end position="52"/>
    </location>
</feature>
<keyword evidence="3" id="KW-1185">Reference proteome</keyword>
<accession>A0ABN7SUR5</accession>
<feature type="compositionally biased region" description="Low complexity" evidence="1">
    <location>
        <begin position="74"/>
        <end position="107"/>
    </location>
</feature>
<gene>
    <name evidence="2" type="ORF">OKIOD_LOCUS10998</name>
</gene>
<feature type="compositionally biased region" description="Basic residues" evidence="1">
    <location>
        <begin position="1"/>
        <end position="25"/>
    </location>
</feature>
<sequence length="306" mass="33534">MTKTRKRRISASKKTKSRTKTKRSKKSNENDDVNKDYSTLFNSPTLGGNDVEAKLRDRILKKKAQSELESEAVKSSTSDDPSDTSAKSSSAKSSSIASSGKKGASNSFDRRASLATSNHNPSSDGDDENSEKNSASSGSLASNRSQLSSKNSRMSDEEPGLDPEEAAAYDDIENQLIADQSKEIEYLNGIDEPINKADLPVLVKEENTNGPYMNEPMKLRISRLKRTKIWVRALTSPDEPVINDEVDLAIAAAKEAKEAEKKAATISEDEVGVAIFDSPSQDFAKKTLDMENKLKNAILERLKKKI</sequence>
<dbReference type="EMBL" id="OU015566">
    <property type="protein sequence ID" value="CAG5105556.1"/>
    <property type="molecule type" value="Genomic_DNA"/>
</dbReference>